<keyword evidence="5" id="KW-1185">Reference proteome</keyword>
<evidence type="ECO:0000313" key="5">
    <source>
        <dbReference type="Proteomes" id="UP000269883"/>
    </source>
</evidence>
<organism evidence="4 5">
    <name type="scientific">Desulfovibrio ferrophilus</name>
    <dbReference type="NCBI Taxonomy" id="241368"/>
    <lineage>
        <taxon>Bacteria</taxon>
        <taxon>Pseudomonadati</taxon>
        <taxon>Thermodesulfobacteriota</taxon>
        <taxon>Desulfovibrionia</taxon>
        <taxon>Desulfovibrionales</taxon>
        <taxon>Desulfovibrionaceae</taxon>
        <taxon>Desulfovibrio</taxon>
    </lineage>
</organism>
<dbReference type="Pfam" id="PF05130">
    <property type="entry name" value="FlgN"/>
    <property type="match status" value="1"/>
</dbReference>
<dbReference type="Proteomes" id="UP000269883">
    <property type="component" value="Chromosome"/>
</dbReference>
<reference evidence="4 5" key="1">
    <citation type="journal article" date="2018" name="Sci. Adv.">
        <title>Multi-heme cytochromes provide a pathway for survival in energy-limited environments.</title>
        <authorList>
            <person name="Deng X."/>
            <person name="Dohmae N."/>
            <person name="Nealson K.H."/>
            <person name="Hashimoto K."/>
            <person name="Okamoto A."/>
        </authorList>
    </citation>
    <scope>NUCLEOTIDE SEQUENCE [LARGE SCALE GENOMIC DNA]</scope>
    <source>
        <strain evidence="4 5">IS5</strain>
    </source>
</reference>
<sequence length="159" mass="18107">MLERIKANLHRQEKGLILLSTLLEEEFTHLTGRDPKAVTGCEFSIQELIKQLAVERLELRGMVAEIVPGATSLRDLAEAMDEEESKGFTAFLQFVDTLEQKCAVMAEKNSRLAFGLAEQSKNMLDFIHKQIQPKNEDTYARNGRYQNHRPEAAIFRGRS</sequence>
<dbReference type="EMBL" id="AP017378">
    <property type="protein sequence ID" value="BBD07908.1"/>
    <property type="molecule type" value="Genomic_DNA"/>
</dbReference>
<accession>A0A2Z6AXH0</accession>
<evidence type="ECO:0000313" key="4">
    <source>
        <dbReference type="EMBL" id="BBD07908.1"/>
    </source>
</evidence>
<gene>
    <name evidence="4" type="ORF">DFE_1182</name>
</gene>
<dbReference type="AlphaFoldDB" id="A0A2Z6AXH0"/>
<keyword evidence="3" id="KW-1005">Bacterial flagellum biogenesis</keyword>
<dbReference type="RefSeq" id="WP_126377564.1">
    <property type="nucleotide sequence ID" value="NZ_AP017378.1"/>
</dbReference>
<comment type="similarity">
    <text evidence="2">Belongs to the FlgN family.</text>
</comment>
<evidence type="ECO:0000256" key="3">
    <source>
        <dbReference type="ARBA" id="ARBA00022795"/>
    </source>
</evidence>
<protein>
    <submittedName>
        <fullName evidence="4">FlgN family protein</fullName>
    </submittedName>
</protein>
<dbReference type="OrthoDB" id="5453528at2"/>
<proteinExistence type="inferred from homology"/>
<dbReference type="GO" id="GO:0044780">
    <property type="term" value="P:bacterial-type flagellum assembly"/>
    <property type="evidence" value="ECO:0007669"/>
    <property type="project" value="InterPro"/>
</dbReference>
<dbReference type="SUPFAM" id="SSF140566">
    <property type="entry name" value="FlgN-like"/>
    <property type="match status" value="1"/>
</dbReference>
<name>A0A2Z6AXH0_9BACT</name>
<dbReference type="InterPro" id="IPR036679">
    <property type="entry name" value="FlgN-like_sf"/>
</dbReference>
<evidence type="ECO:0000256" key="2">
    <source>
        <dbReference type="ARBA" id="ARBA00007703"/>
    </source>
</evidence>
<comment type="function">
    <text evidence="1">Required for the efficient initiation of filament assembly.</text>
</comment>
<evidence type="ECO:0000256" key="1">
    <source>
        <dbReference type="ARBA" id="ARBA00002397"/>
    </source>
</evidence>
<dbReference type="KEGG" id="dfl:DFE_1182"/>
<dbReference type="InterPro" id="IPR007809">
    <property type="entry name" value="FlgN-like"/>
</dbReference>